<evidence type="ECO:0000256" key="8">
    <source>
        <dbReference type="RuleBase" id="RU003345"/>
    </source>
</evidence>
<dbReference type="InterPro" id="IPR016162">
    <property type="entry name" value="Ald_DH_N"/>
</dbReference>
<proteinExistence type="inferred from homology"/>
<dbReference type="InterPro" id="IPR029510">
    <property type="entry name" value="Ald_DH_CS_GLU"/>
</dbReference>
<feature type="active site" description="Charge relay system" evidence="6">
    <location>
        <position position="468"/>
    </location>
</feature>
<evidence type="ECO:0000256" key="7">
    <source>
        <dbReference type="PROSITE-ProRule" id="PRU10007"/>
    </source>
</evidence>
<keyword evidence="1 6" id="KW-0479">Metal-binding</keyword>
<keyword evidence="3 6" id="KW-0560">Oxidoreductase</keyword>
<keyword evidence="11" id="KW-1185">Reference proteome</keyword>
<dbReference type="SUPFAM" id="SSF53720">
    <property type="entry name" value="ALDH-like"/>
    <property type="match status" value="1"/>
</dbReference>
<name>A0ABY8TER4_9HYPH</name>
<feature type="binding site" description="covalent" evidence="6">
    <location>
        <position position="294"/>
    </location>
    <ligand>
        <name>NAD(+)</name>
        <dbReference type="ChEBI" id="CHEBI:57540"/>
    </ligand>
</feature>
<dbReference type="Gene3D" id="3.40.605.10">
    <property type="entry name" value="Aldehyde Dehydrogenase, Chain A, domain 1"/>
    <property type="match status" value="1"/>
</dbReference>
<evidence type="ECO:0000259" key="9">
    <source>
        <dbReference type="Pfam" id="PF00171"/>
    </source>
</evidence>
<feature type="active site" evidence="7">
    <location>
        <position position="260"/>
    </location>
</feature>
<evidence type="ECO:0000256" key="4">
    <source>
        <dbReference type="ARBA" id="ARBA00023027"/>
    </source>
</evidence>
<feature type="domain" description="Aldehyde dehydrogenase" evidence="9">
    <location>
        <begin position="31"/>
        <end position="483"/>
    </location>
</feature>
<gene>
    <name evidence="6 10" type="primary">betB</name>
    <name evidence="10" type="ORF">PZL22_005165</name>
</gene>
<feature type="modified residue" description="Cysteine sulfenic acid (-SOH)" evidence="6">
    <location>
        <position position="294"/>
    </location>
</feature>
<feature type="binding site" evidence="6">
    <location>
        <position position="391"/>
    </location>
    <ligand>
        <name>NAD(+)</name>
        <dbReference type="ChEBI" id="CHEBI:57540"/>
    </ligand>
</feature>
<dbReference type="Gene3D" id="3.40.309.10">
    <property type="entry name" value="Aldehyde Dehydrogenase, Chain A, domain 2"/>
    <property type="match status" value="1"/>
</dbReference>
<dbReference type="InterPro" id="IPR016163">
    <property type="entry name" value="Ald_DH_C"/>
</dbReference>
<organism evidence="10 11">
    <name type="scientific">Sinorhizobium kummerowiae</name>
    <dbReference type="NCBI Taxonomy" id="158892"/>
    <lineage>
        <taxon>Bacteria</taxon>
        <taxon>Pseudomonadati</taxon>
        <taxon>Pseudomonadota</taxon>
        <taxon>Alphaproteobacteria</taxon>
        <taxon>Hyphomicrobiales</taxon>
        <taxon>Rhizobiaceae</taxon>
        <taxon>Sinorhizobium/Ensifer group</taxon>
        <taxon>Sinorhizobium</taxon>
    </lineage>
</organism>
<dbReference type="RefSeq" id="WP_088198350.1">
    <property type="nucleotide sequence ID" value="NZ_CP120366.1"/>
</dbReference>
<comment type="function">
    <text evidence="6">Involved in the biosynthesis of the osmoprotectant glycine betaine. Catalyzes the irreversible oxidation of betaine aldehyde to the corresponding acid.</text>
</comment>
<dbReference type="NCBIfam" id="NF009725">
    <property type="entry name" value="PRK13252.1"/>
    <property type="match status" value="1"/>
</dbReference>
<comment type="pathway">
    <text evidence="6">Amine and polyamine biosynthesis; betaine biosynthesis via choline pathway; betaine from betaine aldehyde: step 1/1.</text>
</comment>
<dbReference type="Proteomes" id="UP001233264">
    <property type="component" value="Plasmid pSkuCCBAU71714a"/>
</dbReference>
<dbReference type="InterPro" id="IPR015590">
    <property type="entry name" value="Aldehyde_DH_dom"/>
</dbReference>
<feature type="binding site" evidence="6">
    <location>
        <position position="464"/>
    </location>
    <ligand>
        <name>K(+)</name>
        <dbReference type="ChEBI" id="CHEBI:29103"/>
        <label>2</label>
    </ligand>
</feature>
<feature type="binding site" evidence="6">
    <location>
        <position position="461"/>
    </location>
    <ligand>
        <name>K(+)</name>
        <dbReference type="ChEBI" id="CHEBI:29103"/>
        <label>2</label>
    </ligand>
</feature>
<accession>A0ABY8TER4</accession>
<feature type="binding site" evidence="6">
    <location>
        <position position="104"/>
    </location>
    <ligand>
        <name>K(+)</name>
        <dbReference type="ChEBI" id="CHEBI:29103"/>
        <label>1</label>
    </ligand>
</feature>
<dbReference type="HAMAP" id="MF_00804">
    <property type="entry name" value="BADH"/>
    <property type="match status" value="1"/>
</dbReference>
<geneLocation type="plasmid" evidence="10 11">
    <name>pSkuCCBAU71714a</name>
</geneLocation>
<dbReference type="PROSITE" id="PS00687">
    <property type="entry name" value="ALDEHYDE_DEHYDR_GLU"/>
    <property type="match status" value="1"/>
</dbReference>
<feature type="active site" description="Nucleophile" evidence="6">
    <location>
        <position position="294"/>
    </location>
</feature>
<feature type="binding site" evidence="6">
    <location>
        <position position="38"/>
    </location>
    <ligand>
        <name>K(+)</name>
        <dbReference type="ChEBI" id="CHEBI:29103"/>
        <label>1</label>
    </ligand>
</feature>
<keyword evidence="6" id="KW-0521">NADP</keyword>
<comment type="cofactor">
    <cofactor evidence="6">
        <name>K(+)</name>
        <dbReference type="ChEBI" id="CHEBI:29103"/>
    </cofactor>
    <text evidence="6">Binds 2 potassium ions per subunit.</text>
</comment>
<feature type="active site" description="Proton acceptor" evidence="6">
    <location>
        <position position="260"/>
    </location>
</feature>
<sequence length="489" mass="52211">MQSYQTREMATPLCQPAASHFIDGTFMEDRTGPEILSINPVDGEIIARLHGATSGIIEKAIGSAKRAQKEWARKDPAERGRVLRRAADILRTRNRELSVLETHDTGKPISETLVADAASGADCLEYFGAIAATLSGDSIQFGEDWVYTRREPLGVCLGIGAWNYPIQIAAWKAAPALACGNAMIFKPSEVTPLSALKLAEILTEAGLPPGVFNVVQGAGDVGAELAVHPAIAKVSLTGSVNTGARVASAAMAGIRPVTMELGGKSALIVFDDADVEAAVSGAILGNFYSAGQICSNGTRVFLQRGIREAFLARLLERVAALKIGNPMDEDTDIGPLVSAAHRNRVAAYVARAEVEGAYQVTPPRKLPRGDAWHEPVVFTNVTDWMTIARQEIFGPVMAVLDFDDEEDVVSRANATDFGLAAGIFTRDLVRAHRLAAELEAGTVWINAYNLTPAGMAFGGIKRSGIGRENGRAAIDHYTQLKSVFVSMQT</sequence>
<comment type="caution">
    <text evidence="6">Lacks conserved residue(s) required for the propagation of feature annotation.</text>
</comment>
<evidence type="ECO:0000313" key="10">
    <source>
        <dbReference type="EMBL" id="WHS96302.1"/>
    </source>
</evidence>
<evidence type="ECO:0000256" key="3">
    <source>
        <dbReference type="ARBA" id="ARBA00023002"/>
    </source>
</evidence>
<reference evidence="10 11" key="1">
    <citation type="submission" date="2023-03" db="EMBL/GenBank/DDBJ databases">
        <authorList>
            <person name="Menendez E."/>
            <person name="Kaur S."/>
            <person name="Flores-Felix J.D."/>
            <person name="diCenzo G.C."/>
            <person name="Peix A."/>
            <person name="Velazquez E."/>
        </authorList>
    </citation>
    <scope>NUCLEOTIDE SEQUENCE [LARGE SCALE GENOMIC DNA]</scope>
    <source>
        <strain evidence="10 11">CCBAU 71714</strain>
        <plasmid evidence="10 11">pSkuCCBAU71714a</plasmid>
    </source>
</reference>
<keyword evidence="5 6" id="KW-0558">Oxidation</keyword>
<feature type="binding site" evidence="6">
    <location>
        <begin position="160"/>
        <end position="162"/>
    </location>
    <ligand>
        <name>NAD(+)</name>
        <dbReference type="ChEBI" id="CHEBI:57540"/>
    </ligand>
</feature>
<dbReference type="InterPro" id="IPR016160">
    <property type="entry name" value="Ald_DH_CS_CYS"/>
</dbReference>
<feature type="binding site" evidence="6">
    <location>
        <position position="262"/>
    </location>
    <ligand>
        <name>NAD(+)</name>
        <dbReference type="ChEBI" id="CHEBI:57540"/>
    </ligand>
</feature>
<keyword evidence="4 6" id="KW-0520">NAD</keyword>
<comment type="similarity">
    <text evidence="6 8">Belongs to the aldehyde dehydrogenase family.</text>
</comment>
<dbReference type="EMBL" id="CP120366">
    <property type="protein sequence ID" value="WHS96302.1"/>
    <property type="molecule type" value="Genomic_DNA"/>
</dbReference>
<comment type="catalytic activity">
    <reaction evidence="6">
        <text>betaine aldehyde + NAD(+) + H2O = glycine betaine + NADH + 2 H(+)</text>
        <dbReference type="Rhea" id="RHEA:15305"/>
        <dbReference type="ChEBI" id="CHEBI:15377"/>
        <dbReference type="ChEBI" id="CHEBI:15378"/>
        <dbReference type="ChEBI" id="CHEBI:15710"/>
        <dbReference type="ChEBI" id="CHEBI:17750"/>
        <dbReference type="ChEBI" id="CHEBI:57540"/>
        <dbReference type="ChEBI" id="CHEBI:57945"/>
        <dbReference type="EC" id="1.2.1.8"/>
    </reaction>
</comment>
<feature type="active site" description="Charge relay system" evidence="6">
    <location>
        <position position="172"/>
    </location>
</feature>
<evidence type="ECO:0000256" key="6">
    <source>
        <dbReference type="HAMAP-Rule" id="MF_00804"/>
    </source>
</evidence>
<feature type="binding site" evidence="6">
    <location>
        <begin position="186"/>
        <end position="189"/>
    </location>
    <ligand>
        <name>NAD(+)</name>
        <dbReference type="ChEBI" id="CHEBI:57540"/>
    </ligand>
</feature>
<protein>
    <recommendedName>
        <fullName evidence="6">Betaine aldehyde dehydrogenase</fullName>
        <shortName evidence="6">BADH</shortName>
        <ecNumber evidence="6">1.2.1.8</ecNumber>
    </recommendedName>
</protein>
<dbReference type="InterPro" id="IPR016161">
    <property type="entry name" value="Ald_DH/histidinol_DH"/>
</dbReference>
<evidence type="ECO:0000256" key="1">
    <source>
        <dbReference type="ARBA" id="ARBA00022723"/>
    </source>
</evidence>
<dbReference type="GO" id="GO:0008802">
    <property type="term" value="F:betaine-aldehyde dehydrogenase (NAD+) activity"/>
    <property type="evidence" value="ECO:0007669"/>
    <property type="project" value="UniProtKB-EC"/>
</dbReference>
<keyword evidence="10" id="KW-0614">Plasmid</keyword>
<dbReference type="InterPro" id="IPR011264">
    <property type="entry name" value="BADH"/>
</dbReference>
<dbReference type="PANTHER" id="PTHR11699">
    <property type="entry name" value="ALDEHYDE DEHYDROGENASE-RELATED"/>
    <property type="match status" value="1"/>
</dbReference>
<feature type="binding site" evidence="6">
    <location>
        <position position="254"/>
    </location>
    <ligand>
        <name>K(+)</name>
        <dbReference type="ChEBI" id="CHEBI:29103"/>
        <label>2</label>
    </ligand>
</feature>
<keyword evidence="2 6" id="KW-0630">Potassium</keyword>
<dbReference type="Pfam" id="PF00171">
    <property type="entry name" value="Aldedh"/>
    <property type="match status" value="1"/>
</dbReference>
<dbReference type="EC" id="1.2.1.8" evidence="6"/>
<feature type="binding site" evidence="6">
    <location>
        <position position="37"/>
    </location>
    <ligand>
        <name>K(+)</name>
        <dbReference type="ChEBI" id="CHEBI:29103"/>
        <label>1</label>
    </ligand>
</feature>
<evidence type="ECO:0000313" key="11">
    <source>
        <dbReference type="Proteomes" id="UP001233264"/>
    </source>
</evidence>
<evidence type="ECO:0000256" key="2">
    <source>
        <dbReference type="ARBA" id="ARBA00022958"/>
    </source>
</evidence>
<evidence type="ECO:0000256" key="5">
    <source>
        <dbReference type="ARBA" id="ARBA00023097"/>
    </source>
</evidence>
<dbReference type="PROSITE" id="PS00070">
    <property type="entry name" value="ALDEHYDE_DEHYDR_CYS"/>
    <property type="match status" value="1"/>
</dbReference>
<comment type="subunit">
    <text evidence="6">Dimer of dimers.</text>
</comment>